<feature type="compositionally biased region" description="Basic and acidic residues" evidence="1">
    <location>
        <begin position="9"/>
        <end position="44"/>
    </location>
</feature>
<proteinExistence type="predicted"/>
<evidence type="ECO:0000313" key="2">
    <source>
        <dbReference type="EMBL" id="SBS99860.1"/>
    </source>
</evidence>
<feature type="region of interest" description="Disordered" evidence="1">
    <location>
        <begin position="1"/>
        <end position="47"/>
    </location>
</feature>
<evidence type="ECO:0000313" key="3">
    <source>
        <dbReference type="Proteomes" id="UP000078597"/>
    </source>
</evidence>
<dbReference type="Proteomes" id="UP000078597">
    <property type="component" value="Unassembled WGS sequence"/>
</dbReference>
<organism evidence="2 3">
    <name type="scientific">Plasmodium malariae</name>
    <dbReference type="NCBI Taxonomy" id="5858"/>
    <lineage>
        <taxon>Eukaryota</taxon>
        <taxon>Sar</taxon>
        <taxon>Alveolata</taxon>
        <taxon>Apicomplexa</taxon>
        <taxon>Aconoidasida</taxon>
        <taxon>Haemosporida</taxon>
        <taxon>Plasmodiidae</taxon>
        <taxon>Plasmodium</taxon>
        <taxon>Plasmodium (Plasmodium)</taxon>
    </lineage>
</organism>
<dbReference type="AlphaFoldDB" id="A0A1A8X6M2"/>
<reference evidence="3" key="1">
    <citation type="submission" date="2016-05" db="EMBL/GenBank/DDBJ databases">
        <authorList>
            <person name="Naeem Raeece"/>
        </authorList>
    </citation>
    <scope>NUCLEOTIDE SEQUENCE [LARGE SCALE GENOMIC DNA]</scope>
</reference>
<protein>
    <submittedName>
        <fullName evidence="2">Uncharacterized protein</fullName>
    </submittedName>
</protein>
<sequence>MCTLNVWKNEVENDEKHEKHDEKNEEKNEEKNKEKNKTINEAKNKQFSKTKRSSNLFDCIFPRGKKFLTWQKSIFIKKKRVNFK</sequence>
<evidence type="ECO:0000256" key="1">
    <source>
        <dbReference type="SAM" id="MobiDB-lite"/>
    </source>
</evidence>
<gene>
    <name evidence="2" type="ORF">PMALA_072750</name>
</gene>
<name>A0A1A8X6M2_PLAMA</name>
<dbReference type="EMBL" id="FLQW01006053">
    <property type="protein sequence ID" value="SBS99860.1"/>
    <property type="molecule type" value="Genomic_DNA"/>
</dbReference>
<accession>A0A1A8X6M2</accession>